<evidence type="ECO:0000259" key="3">
    <source>
        <dbReference type="PROSITE" id="PS51462"/>
    </source>
</evidence>
<dbReference type="InterPro" id="IPR015797">
    <property type="entry name" value="NUDIX_hydrolase-like_dom_sf"/>
</dbReference>
<dbReference type="PANTHER" id="PTHR43736:SF1">
    <property type="entry name" value="DIHYDRONEOPTERIN TRIPHOSPHATE DIPHOSPHATASE"/>
    <property type="match status" value="1"/>
</dbReference>
<evidence type="ECO:0000313" key="5">
    <source>
        <dbReference type="Proteomes" id="UP000295681"/>
    </source>
</evidence>
<comment type="similarity">
    <text evidence="1">Belongs to the Nudix hydrolase family.</text>
</comment>
<reference evidence="4 5" key="1">
    <citation type="journal article" date="2019" name="Appl. Microbiol. Biotechnol.">
        <title>Uncovering carbohydrate metabolism through a genotype-phenotype association study of 56 lactic acid bacteria genomes.</title>
        <authorList>
            <person name="Buron-Moles G."/>
            <person name="Chailyan A."/>
            <person name="Dolejs I."/>
            <person name="Forster J."/>
            <person name="Miks M.H."/>
        </authorList>
    </citation>
    <scope>NUCLEOTIDE SEQUENCE [LARGE SCALE GENOMIC DNA]</scope>
    <source>
        <strain evidence="4 5">ATCC 700006</strain>
    </source>
</reference>
<protein>
    <recommendedName>
        <fullName evidence="3">Nudix hydrolase domain-containing protein</fullName>
    </recommendedName>
</protein>
<evidence type="ECO:0000256" key="1">
    <source>
        <dbReference type="ARBA" id="ARBA00005582"/>
    </source>
</evidence>
<dbReference type="SUPFAM" id="SSF55811">
    <property type="entry name" value="Nudix"/>
    <property type="match status" value="1"/>
</dbReference>
<dbReference type="GO" id="GO:0016787">
    <property type="term" value="F:hydrolase activity"/>
    <property type="evidence" value="ECO:0007669"/>
    <property type="project" value="UniProtKB-KW"/>
</dbReference>
<dbReference type="Gene3D" id="3.90.79.10">
    <property type="entry name" value="Nucleoside Triphosphate Pyrophosphohydrolase"/>
    <property type="match status" value="1"/>
</dbReference>
<dbReference type="InterPro" id="IPR000086">
    <property type="entry name" value="NUDIX_hydrolase_dom"/>
</dbReference>
<dbReference type="PRINTS" id="PR00502">
    <property type="entry name" value="NUDIXFAMILY"/>
</dbReference>
<dbReference type="RefSeq" id="WP_010008090.1">
    <property type="nucleotide sequence ID" value="NZ_JAGYGP010000004.1"/>
</dbReference>
<keyword evidence="2" id="KW-0378">Hydrolase</keyword>
<dbReference type="Proteomes" id="UP000295681">
    <property type="component" value="Unassembled WGS sequence"/>
</dbReference>
<dbReference type="EMBL" id="PUFI01000007">
    <property type="protein sequence ID" value="TDG69115.1"/>
    <property type="molecule type" value="Genomic_DNA"/>
</dbReference>
<keyword evidence="5" id="KW-1185">Reference proteome</keyword>
<evidence type="ECO:0000256" key="2">
    <source>
        <dbReference type="ARBA" id="ARBA00022801"/>
    </source>
</evidence>
<comment type="caution">
    <text evidence="4">The sequence shown here is derived from an EMBL/GenBank/DDBJ whole genome shotgun (WGS) entry which is preliminary data.</text>
</comment>
<proteinExistence type="inferred from homology"/>
<sequence>MARLTSIELTNMIMIENPATQEILVENRLNPKWPGVTFPGGHIEIGETVTESAIREAKEETGLTIVQPKLVGIKEWPLGVTGERYIVFLYKATKFSGEICSGREGEIFWTTRQNLVTYPTPHTFLEMLKVFDEEQVNELALLEKKAEQWRFEWQ</sequence>
<evidence type="ECO:0000313" key="4">
    <source>
        <dbReference type="EMBL" id="TDG69115.1"/>
    </source>
</evidence>
<organism evidence="4 5">
    <name type="scientific">Leuconostoc fallax</name>
    <dbReference type="NCBI Taxonomy" id="1251"/>
    <lineage>
        <taxon>Bacteria</taxon>
        <taxon>Bacillati</taxon>
        <taxon>Bacillota</taxon>
        <taxon>Bacilli</taxon>
        <taxon>Lactobacillales</taxon>
        <taxon>Lactobacillaceae</taxon>
        <taxon>Leuconostoc</taxon>
    </lineage>
</organism>
<dbReference type="InterPro" id="IPR020476">
    <property type="entry name" value="Nudix_hydrolase"/>
</dbReference>
<name>A0A4R5NA54_9LACO</name>
<dbReference type="PANTHER" id="PTHR43736">
    <property type="entry name" value="ADP-RIBOSE PYROPHOSPHATASE"/>
    <property type="match status" value="1"/>
</dbReference>
<dbReference type="CDD" id="cd18875">
    <property type="entry name" value="NUDIX_Hydrolase"/>
    <property type="match status" value="1"/>
</dbReference>
<gene>
    <name evidence="4" type="ORF">C5L23_001246</name>
</gene>
<dbReference type="Pfam" id="PF00293">
    <property type="entry name" value="NUDIX"/>
    <property type="match status" value="1"/>
</dbReference>
<dbReference type="PROSITE" id="PS51462">
    <property type="entry name" value="NUDIX"/>
    <property type="match status" value="1"/>
</dbReference>
<accession>A0A4R5NA54</accession>
<feature type="domain" description="Nudix hydrolase" evidence="3">
    <location>
        <begin position="6"/>
        <end position="132"/>
    </location>
</feature>
<dbReference type="AlphaFoldDB" id="A0A4R5NA54"/>
<dbReference type="STRING" id="907931.GCA_000165675_00689"/>